<keyword evidence="3" id="KW-1185">Reference proteome</keyword>
<evidence type="ECO:0000313" key="3">
    <source>
        <dbReference type="Proteomes" id="UP000265520"/>
    </source>
</evidence>
<evidence type="ECO:0000313" key="2">
    <source>
        <dbReference type="EMBL" id="MCI42763.1"/>
    </source>
</evidence>
<protein>
    <submittedName>
        <fullName evidence="2">Uncharacterized protein</fullName>
    </submittedName>
</protein>
<feature type="compositionally biased region" description="Low complexity" evidence="1">
    <location>
        <begin position="8"/>
        <end position="25"/>
    </location>
</feature>
<evidence type="ECO:0000256" key="1">
    <source>
        <dbReference type="SAM" id="MobiDB-lite"/>
    </source>
</evidence>
<dbReference type="AlphaFoldDB" id="A0A392S1J3"/>
<feature type="non-terminal residue" evidence="2">
    <location>
        <position position="44"/>
    </location>
</feature>
<comment type="caution">
    <text evidence="2">The sequence shown here is derived from an EMBL/GenBank/DDBJ whole genome shotgun (WGS) entry which is preliminary data.</text>
</comment>
<name>A0A392S1J3_9FABA</name>
<feature type="region of interest" description="Disordered" evidence="1">
    <location>
        <begin position="1"/>
        <end position="44"/>
    </location>
</feature>
<dbReference type="Proteomes" id="UP000265520">
    <property type="component" value="Unassembled WGS sequence"/>
</dbReference>
<reference evidence="2 3" key="1">
    <citation type="journal article" date="2018" name="Front. Plant Sci.">
        <title>Red Clover (Trifolium pratense) and Zigzag Clover (T. medium) - A Picture of Genomic Similarities and Differences.</title>
        <authorList>
            <person name="Dluhosova J."/>
            <person name="Istvanek J."/>
            <person name="Nedelnik J."/>
            <person name="Repkova J."/>
        </authorList>
    </citation>
    <scope>NUCLEOTIDE SEQUENCE [LARGE SCALE GENOMIC DNA]</scope>
    <source>
        <strain evidence="3">cv. 10/8</strain>
        <tissue evidence="2">Leaf</tissue>
    </source>
</reference>
<organism evidence="2 3">
    <name type="scientific">Trifolium medium</name>
    <dbReference type="NCBI Taxonomy" id="97028"/>
    <lineage>
        <taxon>Eukaryota</taxon>
        <taxon>Viridiplantae</taxon>
        <taxon>Streptophyta</taxon>
        <taxon>Embryophyta</taxon>
        <taxon>Tracheophyta</taxon>
        <taxon>Spermatophyta</taxon>
        <taxon>Magnoliopsida</taxon>
        <taxon>eudicotyledons</taxon>
        <taxon>Gunneridae</taxon>
        <taxon>Pentapetalae</taxon>
        <taxon>rosids</taxon>
        <taxon>fabids</taxon>
        <taxon>Fabales</taxon>
        <taxon>Fabaceae</taxon>
        <taxon>Papilionoideae</taxon>
        <taxon>50 kb inversion clade</taxon>
        <taxon>NPAAA clade</taxon>
        <taxon>Hologalegina</taxon>
        <taxon>IRL clade</taxon>
        <taxon>Trifolieae</taxon>
        <taxon>Trifolium</taxon>
    </lineage>
</organism>
<accession>A0A392S1J3</accession>
<proteinExistence type="predicted"/>
<dbReference type="EMBL" id="LXQA010308641">
    <property type="protein sequence ID" value="MCI42763.1"/>
    <property type="molecule type" value="Genomic_DNA"/>
</dbReference>
<sequence>MLETQISQVAQQQAATATPAGTFPGQPLPNPKGHANAVTLRSGK</sequence>